<name>A0A0A8ZYY6_ARUDO</name>
<reference evidence="1" key="1">
    <citation type="submission" date="2014-09" db="EMBL/GenBank/DDBJ databases">
        <authorList>
            <person name="Magalhaes I.L.F."/>
            <person name="Oliveira U."/>
            <person name="Santos F.R."/>
            <person name="Vidigal T.H.D.A."/>
            <person name="Brescovit A.D."/>
            <person name="Santos A.J."/>
        </authorList>
    </citation>
    <scope>NUCLEOTIDE SEQUENCE</scope>
    <source>
        <tissue evidence="1">Shoot tissue taken approximately 20 cm above the soil surface</tissue>
    </source>
</reference>
<dbReference type="EMBL" id="GBRH01255925">
    <property type="protein sequence ID" value="JAD41970.1"/>
    <property type="molecule type" value="Transcribed_RNA"/>
</dbReference>
<protein>
    <submittedName>
        <fullName evidence="1">Uncharacterized protein</fullName>
    </submittedName>
</protein>
<evidence type="ECO:0000313" key="1">
    <source>
        <dbReference type="EMBL" id="JAD41970.1"/>
    </source>
</evidence>
<proteinExistence type="predicted"/>
<accession>A0A0A8ZYY6</accession>
<organism evidence="1">
    <name type="scientific">Arundo donax</name>
    <name type="common">Giant reed</name>
    <name type="synonym">Donax arundinaceus</name>
    <dbReference type="NCBI Taxonomy" id="35708"/>
    <lineage>
        <taxon>Eukaryota</taxon>
        <taxon>Viridiplantae</taxon>
        <taxon>Streptophyta</taxon>
        <taxon>Embryophyta</taxon>
        <taxon>Tracheophyta</taxon>
        <taxon>Spermatophyta</taxon>
        <taxon>Magnoliopsida</taxon>
        <taxon>Liliopsida</taxon>
        <taxon>Poales</taxon>
        <taxon>Poaceae</taxon>
        <taxon>PACMAD clade</taxon>
        <taxon>Arundinoideae</taxon>
        <taxon>Arundineae</taxon>
        <taxon>Arundo</taxon>
    </lineage>
</organism>
<sequence>MGMYNLWD</sequence>
<reference evidence="1" key="2">
    <citation type="journal article" date="2015" name="Data Brief">
        <title>Shoot transcriptome of the giant reed, Arundo donax.</title>
        <authorList>
            <person name="Barrero R.A."/>
            <person name="Guerrero F.D."/>
            <person name="Moolhuijzen P."/>
            <person name="Goolsby J.A."/>
            <person name="Tidwell J."/>
            <person name="Bellgard S.E."/>
            <person name="Bellgard M.I."/>
        </authorList>
    </citation>
    <scope>NUCLEOTIDE SEQUENCE</scope>
    <source>
        <tissue evidence="1">Shoot tissue taken approximately 20 cm above the soil surface</tissue>
    </source>
</reference>